<organism evidence="2 3">
    <name type="scientific">Phytophthora megakarya</name>
    <dbReference type="NCBI Taxonomy" id="4795"/>
    <lineage>
        <taxon>Eukaryota</taxon>
        <taxon>Sar</taxon>
        <taxon>Stramenopiles</taxon>
        <taxon>Oomycota</taxon>
        <taxon>Peronosporomycetes</taxon>
        <taxon>Peronosporales</taxon>
        <taxon>Peronosporaceae</taxon>
        <taxon>Phytophthora</taxon>
    </lineage>
</organism>
<feature type="compositionally biased region" description="Basic and acidic residues" evidence="1">
    <location>
        <begin position="278"/>
        <end position="291"/>
    </location>
</feature>
<dbReference type="EMBL" id="NBNE01014236">
    <property type="protein sequence ID" value="OWY94522.1"/>
    <property type="molecule type" value="Genomic_DNA"/>
</dbReference>
<reference evidence="3" key="1">
    <citation type="submission" date="2017-03" db="EMBL/GenBank/DDBJ databases">
        <title>Phytopthora megakarya and P. palmivora, two closely related causual agents of cacao black pod achieved similar genome size and gene model numbers by different mechanisms.</title>
        <authorList>
            <person name="Ali S."/>
            <person name="Shao J."/>
            <person name="Larry D.J."/>
            <person name="Kronmiller B."/>
            <person name="Shen D."/>
            <person name="Strem M.D."/>
            <person name="Melnick R.L."/>
            <person name="Guiltinan M.J."/>
            <person name="Tyler B.M."/>
            <person name="Meinhardt L.W."/>
            <person name="Bailey B.A."/>
        </authorList>
    </citation>
    <scope>NUCLEOTIDE SEQUENCE [LARGE SCALE GENOMIC DNA]</scope>
    <source>
        <strain evidence="3">zdho120</strain>
    </source>
</reference>
<name>A0A225UN46_9STRA</name>
<evidence type="ECO:0000256" key="1">
    <source>
        <dbReference type="SAM" id="MobiDB-lite"/>
    </source>
</evidence>
<feature type="region of interest" description="Disordered" evidence="1">
    <location>
        <begin position="1"/>
        <end position="136"/>
    </location>
</feature>
<gene>
    <name evidence="2" type="ORF">PHMEG_00035715</name>
</gene>
<evidence type="ECO:0000313" key="2">
    <source>
        <dbReference type="EMBL" id="OWY94522.1"/>
    </source>
</evidence>
<dbReference type="Proteomes" id="UP000198211">
    <property type="component" value="Unassembled WGS sequence"/>
</dbReference>
<proteinExistence type="predicted"/>
<feature type="region of interest" description="Disordered" evidence="1">
    <location>
        <begin position="277"/>
        <end position="321"/>
    </location>
</feature>
<feature type="non-terminal residue" evidence="2">
    <location>
        <position position="1"/>
    </location>
</feature>
<evidence type="ECO:0000313" key="3">
    <source>
        <dbReference type="Proteomes" id="UP000198211"/>
    </source>
</evidence>
<feature type="compositionally biased region" description="Polar residues" evidence="1">
    <location>
        <begin position="292"/>
        <end position="305"/>
    </location>
</feature>
<accession>A0A225UN46</accession>
<comment type="caution">
    <text evidence="2">The sequence shown here is derived from an EMBL/GenBank/DDBJ whole genome shotgun (WGS) entry which is preliminary data.</text>
</comment>
<feature type="compositionally biased region" description="Low complexity" evidence="1">
    <location>
        <begin position="20"/>
        <end position="40"/>
    </location>
</feature>
<keyword evidence="3" id="KW-1185">Reference proteome</keyword>
<evidence type="ECO:0008006" key="4">
    <source>
        <dbReference type="Google" id="ProtNLM"/>
    </source>
</evidence>
<protein>
    <recommendedName>
        <fullName evidence="4">Eukaryotic/viral aspartic protease</fullName>
    </recommendedName>
</protein>
<sequence>MAKGDKSAVPATPMKPGGMRSEASGRSRSSYSTPTTSRMTPITECSMNFGDPDDYSDAKEDDEDDYLEEKALVSELSGGTVVSCRGEGARTQPRPELEEVAGPPVDSDKDGSDGAKPSAAGKAFQSTHFRPSINGDTPGANKIIGKILELMKTKSNWMQMFGPTLVRQAVWMNLGSELVVLIDSTSTHQRFPSDAALDDCAPADAGTALQKKKLRTAFGVEEIAPGRQVVARQAFMPADPLKIPLPHTPVKSNETLQGVFGYKGSLYMHHIVTPRSVSRQERVVNENEGSKRTPNTHRSQTQQADQRYDLNEYSSDEGDDLLDSLFRQHKMEG</sequence>
<dbReference type="AlphaFoldDB" id="A0A225UN46"/>
<feature type="compositionally biased region" description="Acidic residues" evidence="1">
    <location>
        <begin position="51"/>
        <end position="67"/>
    </location>
</feature>